<evidence type="ECO:0000256" key="1">
    <source>
        <dbReference type="ARBA" id="ARBA00004651"/>
    </source>
</evidence>
<keyword evidence="6 7" id="KW-0472">Membrane</keyword>
<dbReference type="GO" id="GO:0005886">
    <property type="term" value="C:plasma membrane"/>
    <property type="evidence" value="ECO:0007669"/>
    <property type="project" value="UniProtKB-SubCell"/>
</dbReference>
<sequence length="335" mass="33394">MSTGTGWLSDARWPGWLMAAGLLGVAWSLHALVPAIPMLTACVVLGALAGNLPLGAHTGRFRVAMGPGMAFSGKKFMRLGIVLLGLQLSLADVAGLGIIGVLLIIGVVAGAFGGTLLLAKALKMPGDQPVLLATGFSICGASAIGAMSEARGSQKDAPIPVALVTLCGTLAIAVLPAANLVLGLDPLDFGRWVGASVHDVGQVVATAQGAGAVALAAAVVVKLVRVLMLAPVTLLGTLSAPKGAHSGKRPPLVPLFVIGFILAIALRTTGILPEAVLEAGHVAQELLLGAALVGLGFAIDLQLLFRSAGRATTAALAAWGVVAGLGLGAVALFPN</sequence>
<keyword evidence="4 7" id="KW-0812">Transmembrane</keyword>
<name>A0A839QNE4_9MICC</name>
<protein>
    <submittedName>
        <fullName evidence="8">Putative integral membrane protein (TIGR00698 family)</fullName>
    </submittedName>
</protein>
<comment type="similarity">
    <text evidence="2">Belongs to the UPF0324 family.</text>
</comment>
<dbReference type="PANTHER" id="PTHR30106">
    <property type="entry name" value="INNER MEMBRANE PROTEIN YEIH-RELATED"/>
    <property type="match status" value="1"/>
</dbReference>
<organism evidence="8 9">
    <name type="scientific">Paeniglutamicibacter cryotolerans</name>
    <dbReference type="NCBI Taxonomy" id="670079"/>
    <lineage>
        <taxon>Bacteria</taxon>
        <taxon>Bacillati</taxon>
        <taxon>Actinomycetota</taxon>
        <taxon>Actinomycetes</taxon>
        <taxon>Micrococcales</taxon>
        <taxon>Micrococcaceae</taxon>
        <taxon>Paeniglutamicibacter</taxon>
    </lineage>
</organism>
<evidence type="ECO:0000256" key="7">
    <source>
        <dbReference type="SAM" id="Phobius"/>
    </source>
</evidence>
<feature type="transmembrane region" description="Helical" evidence="7">
    <location>
        <begin position="76"/>
        <end position="109"/>
    </location>
</feature>
<feature type="transmembrane region" description="Helical" evidence="7">
    <location>
        <begin position="312"/>
        <end position="333"/>
    </location>
</feature>
<feature type="transmembrane region" description="Helical" evidence="7">
    <location>
        <begin position="129"/>
        <end position="147"/>
    </location>
</feature>
<dbReference type="AlphaFoldDB" id="A0A839QNE4"/>
<feature type="transmembrane region" description="Helical" evidence="7">
    <location>
        <begin position="286"/>
        <end position="305"/>
    </location>
</feature>
<dbReference type="InterPro" id="IPR018383">
    <property type="entry name" value="UPF0324_pro"/>
</dbReference>
<comment type="caution">
    <text evidence="8">The sequence shown here is derived from an EMBL/GenBank/DDBJ whole genome shotgun (WGS) entry which is preliminary data.</text>
</comment>
<feature type="transmembrane region" description="Helical" evidence="7">
    <location>
        <begin position="250"/>
        <end position="266"/>
    </location>
</feature>
<comment type="subcellular location">
    <subcellularLocation>
        <location evidence="1">Cell membrane</location>
        <topology evidence="1">Multi-pass membrane protein</topology>
    </subcellularLocation>
</comment>
<evidence type="ECO:0000256" key="4">
    <source>
        <dbReference type="ARBA" id="ARBA00022692"/>
    </source>
</evidence>
<dbReference type="Proteomes" id="UP000523000">
    <property type="component" value="Unassembled WGS sequence"/>
</dbReference>
<feature type="transmembrane region" description="Helical" evidence="7">
    <location>
        <begin position="35"/>
        <end position="55"/>
    </location>
</feature>
<dbReference type="RefSeq" id="WP_312855746.1">
    <property type="nucleotide sequence ID" value="NZ_BAABGK010000018.1"/>
</dbReference>
<keyword evidence="9" id="KW-1185">Reference proteome</keyword>
<evidence type="ECO:0000256" key="6">
    <source>
        <dbReference type="ARBA" id="ARBA00023136"/>
    </source>
</evidence>
<dbReference type="Pfam" id="PF03601">
    <property type="entry name" value="Cons_hypoth698"/>
    <property type="match status" value="1"/>
</dbReference>
<evidence type="ECO:0000313" key="9">
    <source>
        <dbReference type="Proteomes" id="UP000523000"/>
    </source>
</evidence>
<feature type="transmembrane region" description="Helical" evidence="7">
    <location>
        <begin position="12"/>
        <end position="29"/>
    </location>
</feature>
<dbReference type="EMBL" id="JACHVS010000002">
    <property type="protein sequence ID" value="MBB2997290.1"/>
    <property type="molecule type" value="Genomic_DNA"/>
</dbReference>
<gene>
    <name evidence="8" type="ORF">E9229_003537</name>
</gene>
<proteinExistence type="inferred from homology"/>
<reference evidence="8 9" key="1">
    <citation type="submission" date="2020-08" db="EMBL/GenBank/DDBJ databases">
        <title>Sequencing the genomes of 1000 actinobacteria strains.</title>
        <authorList>
            <person name="Klenk H.-P."/>
        </authorList>
    </citation>
    <scope>NUCLEOTIDE SEQUENCE [LARGE SCALE GENOMIC DNA]</scope>
    <source>
        <strain evidence="8 9">DSM 22826</strain>
    </source>
</reference>
<accession>A0A839QNE4</accession>
<evidence type="ECO:0000256" key="5">
    <source>
        <dbReference type="ARBA" id="ARBA00022989"/>
    </source>
</evidence>
<feature type="transmembrane region" description="Helical" evidence="7">
    <location>
        <begin position="212"/>
        <end position="238"/>
    </location>
</feature>
<feature type="transmembrane region" description="Helical" evidence="7">
    <location>
        <begin position="159"/>
        <end position="182"/>
    </location>
</feature>
<evidence type="ECO:0000313" key="8">
    <source>
        <dbReference type="EMBL" id="MBB2997290.1"/>
    </source>
</evidence>
<evidence type="ECO:0000256" key="2">
    <source>
        <dbReference type="ARBA" id="ARBA00007977"/>
    </source>
</evidence>
<keyword evidence="5 7" id="KW-1133">Transmembrane helix</keyword>
<keyword evidence="3" id="KW-1003">Cell membrane</keyword>
<evidence type="ECO:0000256" key="3">
    <source>
        <dbReference type="ARBA" id="ARBA00022475"/>
    </source>
</evidence>
<dbReference type="PANTHER" id="PTHR30106:SF2">
    <property type="entry name" value="UPF0324 INNER MEMBRANE PROTEIN YEIH"/>
    <property type="match status" value="1"/>
</dbReference>